<dbReference type="InterPro" id="IPR007253">
    <property type="entry name" value="Cell_wall-bd_2"/>
</dbReference>
<evidence type="ECO:0000313" key="3">
    <source>
        <dbReference type="EMBL" id="AHL23308.1"/>
    </source>
</evidence>
<keyword evidence="4" id="KW-1185">Reference proteome</keyword>
<reference evidence="3 4" key="1">
    <citation type="submission" date="2014-02" db="EMBL/GenBank/DDBJ databases">
        <title>Genome Sequence of an Hyperthermophilic Archaeon, Thermococcus nautili 30-1, producing viral vesicles.</title>
        <authorList>
            <person name="Oberto J."/>
            <person name="Gaudin M."/>
            <person name="Cossu M."/>
            <person name="Gorlas A."/>
            <person name="Slesarev A."/>
            <person name="Marguet E."/>
            <person name="Forterre P."/>
        </authorList>
    </citation>
    <scope>NUCLEOTIDE SEQUENCE [LARGE SCALE GENOMIC DNA]</scope>
    <source>
        <strain evidence="3 4">30-1</strain>
    </source>
</reference>
<keyword evidence="1" id="KW-0812">Transmembrane</keyword>
<gene>
    <name evidence="3" type="ORF">BD01_1705</name>
</gene>
<accession>W8NVL2</accession>
<protein>
    <submittedName>
        <fullName evidence="3">Putative cell wall-binding domain</fullName>
    </submittedName>
</protein>
<keyword evidence="1" id="KW-1133">Transmembrane helix</keyword>
<dbReference type="InterPro" id="IPR011991">
    <property type="entry name" value="ArsR-like_HTH"/>
</dbReference>
<keyword evidence="1" id="KW-0472">Membrane</keyword>
<feature type="transmembrane region" description="Helical" evidence="1">
    <location>
        <begin position="233"/>
        <end position="255"/>
    </location>
</feature>
<dbReference type="InterPro" id="IPR036390">
    <property type="entry name" value="WH_DNA-bd_sf"/>
</dbReference>
<dbReference type="EMBL" id="CP007264">
    <property type="protein sequence ID" value="AHL23308.1"/>
    <property type="molecule type" value="Genomic_DNA"/>
</dbReference>
<evidence type="ECO:0000313" key="4">
    <source>
        <dbReference type="Proteomes" id="UP000019434"/>
    </source>
</evidence>
<proteinExistence type="predicted"/>
<dbReference type="InterPro" id="IPR036388">
    <property type="entry name" value="WH-like_DNA-bd_sf"/>
</dbReference>
<dbReference type="AlphaFoldDB" id="W8NVL2"/>
<dbReference type="HOGENOM" id="CLU_830601_0_0_2"/>
<organism evidence="3 4">
    <name type="scientific">Thermococcus nautili</name>
    <dbReference type="NCBI Taxonomy" id="195522"/>
    <lineage>
        <taxon>Archaea</taxon>
        <taxon>Methanobacteriati</taxon>
        <taxon>Methanobacteriota</taxon>
        <taxon>Thermococci</taxon>
        <taxon>Thermococcales</taxon>
        <taxon>Thermococcaceae</taxon>
        <taxon>Thermococcus</taxon>
    </lineage>
</organism>
<dbReference type="PANTHER" id="PTHR30032">
    <property type="entry name" value="N-ACETYLMURAMOYL-L-ALANINE AMIDASE-RELATED"/>
    <property type="match status" value="1"/>
</dbReference>
<dbReference type="Pfam" id="PF24034">
    <property type="entry name" value="DUF7343"/>
    <property type="match status" value="1"/>
</dbReference>
<feature type="domain" description="DUF7343" evidence="2">
    <location>
        <begin position="269"/>
        <end position="329"/>
    </location>
</feature>
<sequence length="337" mass="37334">MGRRAGFLIFALVLMFITPLVHPVGAQVPGESPPYDLIIVRNDNLIDYIVALPYSRLLGIPILPVNPDELDTTTLAQLQSYEQFGWYKVLVIGDYKAISQKVQEQLIGLGFQVTRIGGATRVDTSVKLAEEFYPNGAKTVILASASDYGSALAAARWAMTYENPLLLTNPNNLSQSVISALKRLHPNLVVLIGAGMSKDIQTQLQELGYQTYWVKESITITVSSPTPPAKTDWTLVIGAVILTLAVAIPASLYYAKKKWSANKVPIEVLTEKERIVVKAILDKGGTVKQEELPELTGYSRPTISRIIQELEKKQLVEREKVGKTFIVRLTKEIIMRE</sequence>
<evidence type="ECO:0000259" key="2">
    <source>
        <dbReference type="Pfam" id="PF24034"/>
    </source>
</evidence>
<dbReference type="InterPro" id="IPR055767">
    <property type="entry name" value="DUF7343"/>
</dbReference>
<dbReference type="GeneID" id="82171045"/>
<dbReference type="STRING" id="195522.BD01_1705"/>
<dbReference type="PANTHER" id="PTHR30032:SF4">
    <property type="entry name" value="AMIDASE ENHANCER"/>
    <property type="match status" value="1"/>
</dbReference>
<dbReference type="KEGG" id="tnu:BD01_1705"/>
<dbReference type="eggNOG" id="arCOG00395">
    <property type="taxonomic scope" value="Archaea"/>
</dbReference>
<dbReference type="InterPro" id="IPR051922">
    <property type="entry name" value="Bact_Sporulation_Assoc"/>
</dbReference>
<dbReference type="SUPFAM" id="SSF46785">
    <property type="entry name" value="Winged helix' DNA-binding domain"/>
    <property type="match status" value="1"/>
</dbReference>
<dbReference type="Pfam" id="PF04122">
    <property type="entry name" value="CW_binding_2"/>
    <property type="match status" value="1"/>
</dbReference>
<dbReference type="Proteomes" id="UP000019434">
    <property type="component" value="Chromosome"/>
</dbReference>
<dbReference type="OrthoDB" id="85590at2157"/>
<dbReference type="Gene3D" id="1.10.10.10">
    <property type="entry name" value="Winged helix-like DNA-binding domain superfamily/Winged helix DNA-binding domain"/>
    <property type="match status" value="1"/>
</dbReference>
<name>W8NVL2_9EURY</name>
<dbReference type="RefSeq" id="WP_042691854.1">
    <property type="nucleotide sequence ID" value="NZ_CP007264.1"/>
</dbReference>
<evidence type="ECO:0000256" key="1">
    <source>
        <dbReference type="SAM" id="Phobius"/>
    </source>
</evidence>
<dbReference type="CDD" id="cd00090">
    <property type="entry name" value="HTH_ARSR"/>
    <property type="match status" value="1"/>
</dbReference>